<evidence type="ECO:0000313" key="2">
    <source>
        <dbReference type="EMBL" id="PRY68557.1"/>
    </source>
</evidence>
<proteinExistence type="predicted"/>
<feature type="chain" id="PRO_5038969758" description="Lipoprotein" evidence="1">
    <location>
        <begin position="24"/>
        <end position="223"/>
    </location>
</feature>
<evidence type="ECO:0000256" key="1">
    <source>
        <dbReference type="SAM" id="SignalP"/>
    </source>
</evidence>
<gene>
    <name evidence="2" type="ORF">B0I08_104260</name>
</gene>
<feature type="signal peptide" evidence="1">
    <location>
        <begin position="1"/>
        <end position="23"/>
    </location>
</feature>
<reference evidence="2 3" key="1">
    <citation type="submission" date="2018-03" db="EMBL/GenBank/DDBJ databases">
        <title>Genomic Encyclopedia of Type Strains, Phase III (KMG-III): the genomes of soil and plant-associated and newly described type strains.</title>
        <authorList>
            <person name="Whitman W."/>
        </authorList>
    </citation>
    <scope>NUCLEOTIDE SEQUENCE [LARGE SCALE GENOMIC DNA]</scope>
    <source>
        <strain evidence="2 3">CGMCC 1.12484</strain>
    </source>
</reference>
<accession>A0A2T0VEF0</accession>
<evidence type="ECO:0008006" key="4">
    <source>
        <dbReference type="Google" id="ProtNLM"/>
    </source>
</evidence>
<comment type="caution">
    <text evidence="2">The sequence shown here is derived from an EMBL/GenBank/DDBJ whole genome shotgun (WGS) entry which is preliminary data.</text>
</comment>
<protein>
    <recommendedName>
        <fullName evidence="4">Lipoprotein</fullName>
    </recommendedName>
</protein>
<dbReference type="EMBL" id="PVTL01000004">
    <property type="protein sequence ID" value="PRY68557.1"/>
    <property type="molecule type" value="Genomic_DNA"/>
</dbReference>
<keyword evidence="1" id="KW-0732">Signal</keyword>
<sequence>MPRLATASVIALIALGLSGCSTAGLFGDSPLSAASDVETTAPAPTAEPLVFNSVFTDMGSVHQNTMVANELQLQLDMWTEQKTHEWFTDAQKSFSFVIDVTDMTVPVEAPFASKRQVFMSSLSVTATTTTTSGVVETPLVLSVNPVDATLDPEALSSPYGLLITSPKGGLQMVNNVIGPLVDDTYGLILDFSMIVSSEATPGTGSYVTQTIHQTVPVAIFPRV</sequence>
<name>A0A2T0VEF0_9MICO</name>
<dbReference type="AlphaFoldDB" id="A0A2T0VEF0"/>
<dbReference type="PROSITE" id="PS51257">
    <property type="entry name" value="PROKAR_LIPOPROTEIN"/>
    <property type="match status" value="1"/>
</dbReference>
<evidence type="ECO:0000313" key="3">
    <source>
        <dbReference type="Proteomes" id="UP000237983"/>
    </source>
</evidence>
<keyword evidence="3" id="KW-1185">Reference proteome</keyword>
<dbReference type="Proteomes" id="UP000237983">
    <property type="component" value="Unassembled WGS sequence"/>
</dbReference>
<organism evidence="2 3">
    <name type="scientific">Glaciihabitans tibetensis</name>
    <dbReference type="NCBI Taxonomy" id="1266600"/>
    <lineage>
        <taxon>Bacteria</taxon>
        <taxon>Bacillati</taxon>
        <taxon>Actinomycetota</taxon>
        <taxon>Actinomycetes</taxon>
        <taxon>Micrococcales</taxon>
        <taxon>Microbacteriaceae</taxon>
        <taxon>Glaciihabitans</taxon>
    </lineage>
</organism>